<protein>
    <submittedName>
        <fullName evidence="1">Uncharacterized protein</fullName>
    </submittedName>
</protein>
<proteinExistence type="predicted"/>
<name>A0A833E9A3_9CREN</name>
<dbReference type="AlphaFoldDB" id="A0A833E9A3"/>
<accession>A0A833E9A3</accession>
<gene>
    <name evidence="1" type="ORF">EYH50_02850</name>
</gene>
<evidence type="ECO:0000313" key="1">
    <source>
        <dbReference type="EMBL" id="HIQ23968.1"/>
    </source>
</evidence>
<dbReference type="EMBL" id="DQVR01000061">
    <property type="protein sequence ID" value="HIQ23968.1"/>
    <property type="molecule type" value="Genomic_DNA"/>
</dbReference>
<sequence>MVWALEGLVQEYESMLHSQQAIEKTLEEIAENVEATIAAFQAIPESLRQEILHHLRAVRDYTAASSYSKAREESATACRQALQALAHRITELPLEAGECPAAKSMELLVAVMKAGGPLTPIVYSLLAAGAETTSDLVRNAERIAARWDTVSSQLVQVYEAARKLEARETAKIHDIVILVSKLVKSDSLDTSLARLDTVAMRLTEIAQLLDTLTSSLADLSEALQVCREYMGDDASYCRWLSQVVASMVSAYESAKKLSQANDLDELGVIVAGVRKAYERISNTRRLVEKLSSRIASAAGINQTAVSLAEIIEIVAMGREQLGLTRLEEELLIELVEKDVIDLLDVYKRGEEYLKAALQLCKRNIARCSIRAY</sequence>
<reference evidence="1" key="1">
    <citation type="journal article" date="2020" name="ISME J.">
        <title>Gammaproteobacteria mediating utilization of methyl-, sulfur- and petroleum organic compounds in deep ocean hydrothermal plumes.</title>
        <authorList>
            <person name="Zhou Z."/>
            <person name="Liu Y."/>
            <person name="Pan J."/>
            <person name="Cron B.R."/>
            <person name="Toner B.M."/>
            <person name="Anantharaman K."/>
            <person name="Breier J.A."/>
            <person name="Dick G.J."/>
            <person name="Li M."/>
        </authorList>
    </citation>
    <scope>NUCLEOTIDE SEQUENCE</scope>
    <source>
        <strain evidence="1">SZUA-1523</strain>
    </source>
</reference>
<dbReference type="Proteomes" id="UP000600071">
    <property type="component" value="Unassembled WGS sequence"/>
</dbReference>
<evidence type="ECO:0000313" key="2">
    <source>
        <dbReference type="Proteomes" id="UP000600071"/>
    </source>
</evidence>
<organism evidence="1 2">
    <name type="scientific">Pyrodictium delaneyi</name>
    <dbReference type="NCBI Taxonomy" id="1273541"/>
    <lineage>
        <taxon>Archaea</taxon>
        <taxon>Thermoproteota</taxon>
        <taxon>Thermoprotei</taxon>
        <taxon>Desulfurococcales</taxon>
        <taxon>Pyrodictiaceae</taxon>
        <taxon>Pyrodictium</taxon>
    </lineage>
</organism>
<comment type="caution">
    <text evidence="1">The sequence shown here is derived from an EMBL/GenBank/DDBJ whole genome shotgun (WGS) entry which is preliminary data.</text>
</comment>